<keyword evidence="3" id="KW-1185">Reference proteome</keyword>
<dbReference type="PANTHER" id="PTHR47765:SF2">
    <property type="entry name" value="EXONUCLEASE MUT-7 HOMOLOG"/>
    <property type="match status" value="1"/>
</dbReference>
<dbReference type="Gene3D" id="3.90.960.10">
    <property type="entry name" value="YbaK/aminoacyl-tRNA synthetase-associated domain"/>
    <property type="match status" value="1"/>
</dbReference>
<dbReference type="GO" id="GO:0003676">
    <property type="term" value="F:nucleic acid binding"/>
    <property type="evidence" value="ECO:0007669"/>
    <property type="project" value="InterPro"/>
</dbReference>
<reference evidence="2 3" key="1">
    <citation type="submission" date="2012-04" db="EMBL/GenBank/DDBJ databases">
        <title>The Genome Sequence of Saprolegnia declina VS20.</title>
        <authorList>
            <consortium name="The Broad Institute Genome Sequencing Platform"/>
            <person name="Russ C."/>
            <person name="Nusbaum C."/>
            <person name="Tyler B."/>
            <person name="van West P."/>
            <person name="Dieguez-Uribeondo J."/>
            <person name="de Bruijn I."/>
            <person name="Tripathy S."/>
            <person name="Jiang R."/>
            <person name="Young S.K."/>
            <person name="Zeng Q."/>
            <person name="Gargeya S."/>
            <person name="Fitzgerald M."/>
            <person name="Haas B."/>
            <person name="Abouelleil A."/>
            <person name="Alvarado L."/>
            <person name="Arachchi H.M."/>
            <person name="Berlin A."/>
            <person name="Chapman S.B."/>
            <person name="Goldberg J."/>
            <person name="Griggs A."/>
            <person name="Gujja S."/>
            <person name="Hansen M."/>
            <person name="Howarth C."/>
            <person name="Imamovic A."/>
            <person name="Larimer J."/>
            <person name="McCowen C."/>
            <person name="Montmayeur A."/>
            <person name="Murphy C."/>
            <person name="Neiman D."/>
            <person name="Pearson M."/>
            <person name="Priest M."/>
            <person name="Roberts A."/>
            <person name="Saif S."/>
            <person name="Shea T."/>
            <person name="Sisk P."/>
            <person name="Sykes S."/>
            <person name="Wortman J."/>
            <person name="Nusbaum C."/>
            <person name="Birren B."/>
        </authorList>
    </citation>
    <scope>NUCLEOTIDE SEQUENCE [LARGE SCALE GENOMIC DNA]</scope>
    <source>
        <strain evidence="2 3">VS20</strain>
    </source>
</reference>
<dbReference type="InterPro" id="IPR007214">
    <property type="entry name" value="YbaK/aa-tRNA-synth-assoc-dom"/>
</dbReference>
<dbReference type="OrthoDB" id="10261556at2759"/>
<dbReference type="Pfam" id="PF01927">
    <property type="entry name" value="Mut7-C"/>
    <property type="match status" value="1"/>
</dbReference>
<accession>T0QZQ9</accession>
<proteinExistence type="predicted"/>
<dbReference type="GO" id="GO:0002161">
    <property type="term" value="F:aminoacyl-tRNA deacylase activity"/>
    <property type="evidence" value="ECO:0007669"/>
    <property type="project" value="InterPro"/>
</dbReference>
<dbReference type="InterPro" id="IPR036397">
    <property type="entry name" value="RNaseH_sf"/>
</dbReference>
<gene>
    <name evidence="2" type="ORF">SDRG_02958</name>
</gene>
<dbReference type="Gene3D" id="3.30.420.10">
    <property type="entry name" value="Ribonuclease H-like superfamily/Ribonuclease H"/>
    <property type="match status" value="1"/>
</dbReference>
<dbReference type="CDD" id="cd04332">
    <property type="entry name" value="YbaK_like"/>
    <property type="match status" value="1"/>
</dbReference>
<dbReference type="PANTHER" id="PTHR47765">
    <property type="entry name" value="3'-5' EXONUCLEASE DOMAIN-CONTAINING PROTEIN"/>
    <property type="match status" value="1"/>
</dbReference>
<sequence>MARLLETTAETAAWLRELYASTKTNAFGACKAALAAAMLDVPPMTAASRLLALVAALWYEGSGDLPLAYLVLMTMDEARHWEAYVDDTDLQELIANVLAAVTRGRIEEAKVVVKAVEVFALAPRLQDVSCFEGYVASLVAVPAGQTSAIKCIALCPTHRWPYAAFLRTLVETKSWPLADQLLKQSQSSLLPDAHQDLCATVIALALAAGDMKRAHRLVHAYGLVDRFPDVEVAFRSESLQKLCAQRKWAAAASFVGSNSSLQMTLLEKAVAAGNVDLAREWHQRFNLPAEAFPAAAPATTSASFVVLPETVPIDICDAQDDLRALQASLRDALEATTQPVLVGVDLEWKPVYSKGESCLASLLQVALLDRVFLIDLISIEGHLKALDVVQWMLAEPRLLKLGFGIETDVRVLADTFPEVLPQVTVQSLLEVDVVLRHFCPTATAKSLSDVVATVLGVPLDKTQQVSNWDARPLSLDQQMYAALDAWCLVRVTECLAVDAAEIWFQPLTTTLRVTAASPADAAARREARYALQQRLPTSMAMPGAAVAELLASTPDASVVVSHLSAVDLTADHVVAANTLCLFANDVPMVALLPQTTKLDMGYLATATGASRRSVRLAKATECLDVFGYAPGCVPPMAHRKAMSLLVDSSLAAATTLVVGSGEHHVVLQLSLATLQTLVDVRVVALSKASAADTEVAPMTNAKFLVDSHLGKLARWLRMRGIDSVQFTQGENDRDALLDQAAAEARMVLTTDRRLAARRSAAPCFLLTTTDPRDQLRQVLQHFGLGQHSSVAPTFVHPRCTQCNGDTFTLVDAAVAQTKQALSDSTLAHINEYWVCDKCNKVFWSAWKRFQDVRFQSSSE</sequence>
<dbReference type="OMA" id="CNDENTV"/>
<dbReference type="VEuPathDB" id="FungiDB:SDRG_02958"/>
<protein>
    <recommendedName>
        <fullName evidence="1">3'-5' exonuclease domain-containing protein</fullName>
    </recommendedName>
</protein>
<dbReference type="Pfam" id="PF01612">
    <property type="entry name" value="DNA_pol_A_exo1"/>
    <property type="match status" value="1"/>
</dbReference>
<dbReference type="InParanoid" id="T0QZQ9"/>
<dbReference type="GeneID" id="19943685"/>
<dbReference type="GO" id="GO:0008408">
    <property type="term" value="F:3'-5' exonuclease activity"/>
    <property type="evidence" value="ECO:0007669"/>
    <property type="project" value="InterPro"/>
</dbReference>
<dbReference type="InterPro" id="IPR002782">
    <property type="entry name" value="Mut7-C_RNAse_dom"/>
</dbReference>
<name>T0QZQ9_SAPDV</name>
<dbReference type="STRING" id="1156394.T0QZQ9"/>
<dbReference type="SMART" id="SM00474">
    <property type="entry name" value="35EXOc"/>
    <property type="match status" value="1"/>
</dbReference>
<evidence type="ECO:0000313" key="3">
    <source>
        <dbReference type="Proteomes" id="UP000030762"/>
    </source>
</evidence>
<dbReference type="Pfam" id="PF04073">
    <property type="entry name" value="tRNA_edit"/>
    <property type="match status" value="1"/>
</dbReference>
<dbReference type="eggNOG" id="KOG2207">
    <property type="taxonomic scope" value="Eukaryota"/>
</dbReference>
<dbReference type="SUPFAM" id="SSF53098">
    <property type="entry name" value="Ribonuclease H-like"/>
    <property type="match status" value="1"/>
</dbReference>
<dbReference type="InterPro" id="IPR002562">
    <property type="entry name" value="3'-5'_exonuclease_dom"/>
</dbReference>
<organism evidence="2 3">
    <name type="scientific">Saprolegnia diclina (strain VS20)</name>
    <dbReference type="NCBI Taxonomy" id="1156394"/>
    <lineage>
        <taxon>Eukaryota</taxon>
        <taxon>Sar</taxon>
        <taxon>Stramenopiles</taxon>
        <taxon>Oomycota</taxon>
        <taxon>Saprolegniomycetes</taxon>
        <taxon>Saprolegniales</taxon>
        <taxon>Saprolegniaceae</taxon>
        <taxon>Saprolegnia</taxon>
    </lineage>
</organism>
<evidence type="ECO:0000313" key="2">
    <source>
        <dbReference type="EMBL" id="EQC39520.1"/>
    </source>
</evidence>
<dbReference type="InterPro" id="IPR036754">
    <property type="entry name" value="YbaK/aa-tRNA-synt-asso_dom_sf"/>
</dbReference>
<dbReference type="RefSeq" id="XP_008606792.1">
    <property type="nucleotide sequence ID" value="XM_008608570.1"/>
</dbReference>
<dbReference type="Proteomes" id="UP000030762">
    <property type="component" value="Unassembled WGS sequence"/>
</dbReference>
<dbReference type="AlphaFoldDB" id="T0QZQ9"/>
<dbReference type="InterPro" id="IPR012337">
    <property type="entry name" value="RNaseH-like_sf"/>
</dbReference>
<dbReference type="InterPro" id="IPR052408">
    <property type="entry name" value="Exonuclease_MUT-7-like"/>
</dbReference>
<dbReference type="EMBL" id="JH767138">
    <property type="protein sequence ID" value="EQC39520.1"/>
    <property type="molecule type" value="Genomic_DNA"/>
</dbReference>
<evidence type="ECO:0000259" key="1">
    <source>
        <dbReference type="SMART" id="SM00474"/>
    </source>
</evidence>
<feature type="domain" description="3'-5' exonuclease" evidence="1">
    <location>
        <begin position="313"/>
        <end position="500"/>
    </location>
</feature>
<dbReference type="SUPFAM" id="SSF55826">
    <property type="entry name" value="YbaK/ProRS associated domain"/>
    <property type="match status" value="1"/>
</dbReference>